<feature type="transmembrane region" description="Helical" evidence="2">
    <location>
        <begin position="25"/>
        <end position="46"/>
    </location>
</feature>
<dbReference type="Proteomes" id="UP000087766">
    <property type="component" value="Chromosome 5"/>
</dbReference>
<dbReference type="RefSeq" id="XP_014500588.2">
    <property type="nucleotide sequence ID" value="XM_014645102.2"/>
</dbReference>
<dbReference type="PANTHER" id="PTHR34046">
    <property type="entry name" value="OS06G0218800 PROTEIN"/>
    <property type="match status" value="1"/>
</dbReference>
<dbReference type="KEGG" id="vra:106761541"/>
<protein>
    <submittedName>
        <fullName evidence="4">Uncharacterized serine-rich protein C215.13</fullName>
    </submittedName>
</protein>
<dbReference type="GeneID" id="106761541"/>
<proteinExistence type="predicted"/>
<sequence length="234" mass="26038">MQTSSKRPFSGNSHELSRKVKHTTLTLPTFFFLLSPSFISFSLYIYQPFLNTPSKMATLPRPPSKDKDIIGRFMLHARCKKHPKHRQSPGVCSLCLRDKLSQLSSDSPSSSSSRKTNSISSSPSSSVSSYSSSPSSSASPTALPFPFSNEPRTASIFLFTAKHAGFLKSKSMTVLSTRRRRRRNEGEAYDDPGMNKTGKKSGFWSKLLHPKSKRMEEIKSTNLVHTTSLIQTLA</sequence>
<keyword evidence="2" id="KW-0472">Membrane</keyword>
<feature type="region of interest" description="Disordered" evidence="1">
    <location>
        <begin position="175"/>
        <end position="202"/>
    </location>
</feature>
<keyword evidence="2" id="KW-0812">Transmembrane</keyword>
<evidence type="ECO:0000313" key="3">
    <source>
        <dbReference type="Proteomes" id="UP000087766"/>
    </source>
</evidence>
<dbReference type="OrthoDB" id="688136at2759"/>
<accession>A0A1S3U3I6</accession>
<evidence type="ECO:0000256" key="1">
    <source>
        <dbReference type="SAM" id="MobiDB-lite"/>
    </source>
</evidence>
<dbReference type="STRING" id="3916.A0A1S3U3I6"/>
<evidence type="ECO:0000256" key="2">
    <source>
        <dbReference type="SAM" id="Phobius"/>
    </source>
</evidence>
<feature type="region of interest" description="Disordered" evidence="1">
    <location>
        <begin position="103"/>
        <end position="133"/>
    </location>
</feature>
<dbReference type="AlphaFoldDB" id="A0A1S3U3I6"/>
<organism evidence="3 4">
    <name type="scientific">Vigna radiata var. radiata</name>
    <name type="common">Mung bean</name>
    <name type="synonym">Phaseolus aureus</name>
    <dbReference type="NCBI Taxonomy" id="3916"/>
    <lineage>
        <taxon>Eukaryota</taxon>
        <taxon>Viridiplantae</taxon>
        <taxon>Streptophyta</taxon>
        <taxon>Embryophyta</taxon>
        <taxon>Tracheophyta</taxon>
        <taxon>Spermatophyta</taxon>
        <taxon>Magnoliopsida</taxon>
        <taxon>eudicotyledons</taxon>
        <taxon>Gunneridae</taxon>
        <taxon>Pentapetalae</taxon>
        <taxon>rosids</taxon>
        <taxon>fabids</taxon>
        <taxon>Fabales</taxon>
        <taxon>Fabaceae</taxon>
        <taxon>Papilionoideae</taxon>
        <taxon>50 kb inversion clade</taxon>
        <taxon>NPAAA clade</taxon>
        <taxon>indigoferoid/millettioid clade</taxon>
        <taxon>Phaseoleae</taxon>
        <taxon>Vigna</taxon>
    </lineage>
</organism>
<reference evidence="3" key="1">
    <citation type="journal article" date="2014" name="Nat. Commun.">
        <title>Genome sequence of mungbean and insights into evolution within Vigna species.</title>
        <authorList>
            <person name="Kang Y.J."/>
            <person name="Kim S.K."/>
            <person name="Kim M.Y."/>
            <person name="Lestari P."/>
            <person name="Kim K.H."/>
            <person name="Ha B.K."/>
            <person name="Jun T.H."/>
            <person name="Hwang W.J."/>
            <person name="Lee T."/>
            <person name="Lee J."/>
            <person name="Shim S."/>
            <person name="Yoon M.Y."/>
            <person name="Jang Y.E."/>
            <person name="Han K.S."/>
            <person name="Taeprayoon P."/>
            <person name="Yoon N."/>
            <person name="Somta P."/>
            <person name="Tanya P."/>
            <person name="Kim K.S."/>
            <person name="Gwag J.G."/>
            <person name="Moon J.K."/>
            <person name="Lee Y.H."/>
            <person name="Park B.S."/>
            <person name="Bombarely A."/>
            <person name="Doyle J.J."/>
            <person name="Jackson S.A."/>
            <person name="Schafleitner R."/>
            <person name="Srinives P."/>
            <person name="Varshney R.K."/>
            <person name="Lee S.H."/>
        </authorList>
    </citation>
    <scope>NUCLEOTIDE SEQUENCE [LARGE SCALE GENOMIC DNA]</scope>
    <source>
        <strain evidence="3">cv. VC1973A</strain>
    </source>
</reference>
<gene>
    <name evidence="4" type="primary">LOC106761541</name>
</gene>
<evidence type="ECO:0000313" key="4">
    <source>
        <dbReference type="RefSeq" id="XP_014500588.2"/>
    </source>
</evidence>
<dbReference type="PANTHER" id="PTHR34046:SF7">
    <property type="entry name" value="DUF740 FAMILY PROTEIN"/>
    <property type="match status" value="1"/>
</dbReference>
<keyword evidence="2" id="KW-1133">Transmembrane helix</keyword>
<name>A0A1S3U3I6_VIGRR</name>
<reference evidence="4" key="2">
    <citation type="submission" date="2025-08" db="UniProtKB">
        <authorList>
            <consortium name="RefSeq"/>
        </authorList>
    </citation>
    <scope>IDENTIFICATION</scope>
    <source>
        <tissue evidence="4">Leaf</tissue>
    </source>
</reference>
<keyword evidence="3" id="KW-1185">Reference proteome</keyword>